<dbReference type="eggNOG" id="COG0523">
    <property type="taxonomic scope" value="Bacteria"/>
</dbReference>
<dbReference type="InterPro" id="IPR003495">
    <property type="entry name" value="CobW/HypB/UreG_nucleotide-bd"/>
</dbReference>
<dbReference type="SUPFAM" id="SSF52540">
    <property type="entry name" value="P-loop containing nucleoside triphosphate hydrolases"/>
    <property type="match status" value="1"/>
</dbReference>
<organism evidence="4 5">
    <name type="scientific">Desulfococcus multivorans DSM 2059</name>
    <dbReference type="NCBI Taxonomy" id="1121405"/>
    <lineage>
        <taxon>Bacteria</taxon>
        <taxon>Pseudomonadati</taxon>
        <taxon>Thermodesulfobacteriota</taxon>
        <taxon>Desulfobacteria</taxon>
        <taxon>Desulfobacterales</taxon>
        <taxon>Desulfococcaceae</taxon>
        <taxon>Desulfococcus</taxon>
    </lineage>
</organism>
<evidence type="ECO:0000259" key="2">
    <source>
        <dbReference type="Pfam" id="PF02492"/>
    </source>
</evidence>
<evidence type="ECO:0000259" key="3">
    <source>
        <dbReference type="Pfam" id="PF07683"/>
    </source>
</evidence>
<gene>
    <name evidence="4" type="ORF">dsmv_1481</name>
</gene>
<dbReference type="PANTHER" id="PTHR13748:SF62">
    <property type="entry name" value="COBW DOMAIN-CONTAINING PROTEIN"/>
    <property type="match status" value="1"/>
</dbReference>
<dbReference type="PANTHER" id="PTHR13748">
    <property type="entry name" value="COBW-RELATED"/>
    <property type="match status" value="1"/>
</dbReference>
<dbReference type="RefSeq" id="WP_020875865.1">
    <property type="nucleotide sequence ID" value="NZ_ATHJ01000062.1"/>
</dbReference>
<comment type="caution">
    <text evidence="4">The sequence shown here is derived from an EMBL/GenBank/DDBJ whole genome shotgun (WGS) entry which is preliminary data.</text>
</comment>
<dbReference type="Proteomes" id="UP000014977">
    <property type="component" value="Unassembled WGS sequence"/>
</dbReference>
<evidence type="ECO:0000313" key="5">
    <source>
        <dbReference type="Proteomes" id="UP000014977"/>
    </source>
</evidence>
<feature type="domain" description="CobW C-terminal" evidence="3">
    <location>
        <begin position="240"/>
        <end position="310"/>
    </location>
</feature>
<name>S7VEM3_DESML</name>
<dbReference type="OrthoDB" id="9808822at2"/>
<dbReference type="InterPro" id="IPR027417">
    <property type="entry name" value="P-loop_NTPase"/>
</dbReference>
<accession>S7VEM3</accession>
<feature type="domain" description="CobW/HypB/UreG nucleotide-binding" evidence="2">
    <location>
        <begin position="7"/>
        <end position="181"/>
    </location>
</feature>
<dbReference type="GO" id="GO:0005737">
    <property type="term" value="C:cytoplasm"/>
    <property type="evidence" value="ECO:0007669"/>
    <property type="project" value="TreeGrafter"/>
</dbReference>
<dbReference type="Gene3D" id="3.40.50.300">
    <property type="entry name" value="P-loop containing nucleotide triphosphate hydrolases"/>
    <property type="match status" value="1"/>
</dbReference>
<protein>
    <submittedName>
        <fullName evidence="4">Cobalamin synthesis protein P47K</fullName>
    </submittedName>
</protein>
<dbReference type="InterPro" id="IPR011629">
    <property type="entry name" value="CobW-like_C"/>
</dbReference>
<dbReference type="AlphaFoldDB" id="S7VEM3"/>
<evidence type="ECO:0000313" key="4">
    <source>
        <dbReference type="EMBL" id="EPR42898.1"/>
    </source>
</evidence>
<dbReference type="InterPro" id="IPR051316">
    <property type="entry name" value="Zinc-reg_GTPase_activator"/>
</dbReference>
<dbReference type="STRING" id="897.B2D07_01170"/>
<dbReference type="Pfam" id="PF07683">
    <property type="entry name" value="CobW_C"/>
    <property type="match status" value="1"/>
</dbReference>
<proteinExistence type="predicted"/>
<dbReference type="EMBL" id="ATHJ01000062">
    <property type="protein sequence ID" value="EPR42898.1"/>
    <property type="molecule type" value="Genomic_DNA"/>
</dbReference>
<evidence type="ECO:0000256" key="1">
    <source>
        <dbReference type="ARBA" id="ARBA00045658"/>
    </source>
</evidence>
<keyword evidence="5" id="KW-1185">Reference proteome</keyword>
<reference evidence="4 5" key="1">
    <citation type="journal article" date="2013" name="Genome Announc.">
        <title>Draft genome sequences for three mercury-methylating, sulfate-reducing bacteria.</title>
        <authorList>
            <person name="Brown S.D."/>
            <person name="Hurt R.A.Jr."/>
            <person name="Gilmour C.C."/>
            <person name="Elias D.A."/>
        </authorList>
    </citation>
    <scope>NUCLEOTIDE SEQUENCE [LARGE SCALE GENOMIC DNA]</scope>
    <source>
        <strain evidence="4 5">DSM 2059</strain>
    </source>
</reference>
<comment type="function">
    <text evidence="1">Zinc chaperone that directly transfers zinc cofactor to target proteins, thereby activating them. Zinc is transferred from the CXCC motif in the GTPase domain to the zinc binding site in target proteins in a process requiring GTP hydrolysis.</text>
</comment>
<dbReference type="Pfam" id="PF02492">
    <property type="entry name" value="cobW"/>
    <property type="match status" value="1"/>
</dbReference>
<sequence length="331" mass="37157">MNTVIDVFLITGFLGSGKTTFLNHFIDAFPPERKLTILMNEFGEIGIDGILVEGDDLDILEINRGSIFCACVKTDFIKGLVRILEDIQPDILVIEATGTADPGDMKRDLRLPIFRNRFHFRDQICIIDAASFPAVYETFASVEKQMTAATCFVVNKIDLAKTLEIERIREIIHRHHPDPTVFETVFGRIPVGRFTTCRNEADAKTSFAKTIRREADVEAAIAALLKDPFRVTLPPDALSSTVWTLKEATTEAFHALVRQLPSRLLRAKGFVRLNGEIRLFNWVMGRPEIIAADTREIPDHILGRLVFIGSADVLRELSTLGRHHPLVLEPA</sequence>
<dbReference type="SUPFAM" id="SSF90002">
    <property type="entry name" value="Hypothetical protein YjiA, C-terminal domain"/>
    <property type="match status" value="1"/>
</dbReference>